<protein>
    <submittedName>
        <fullName evidence="3">Tripartite tricarboxylate transporter substrate binding protein</fullName>
    </submittedName>
</protein>
<organism evidence="3 4">
    <name type="scientific">Propylenella binzhouense</name>
    <dbReference type="NCBI Taxonomy" id="2555902"/>
    <lineage>
        <taxon>Bacteria</taxon>
        <taxon>Pseudomonadati</taxon>
        <taxon>Pseudomonadota</taxon>
        <taxon>Alphaproteobacteria</taxon>
        <taxon>Hyphomicrobiales</taxon>
        <taxon>Propylenellaceae</taxon>
        <taxon>Propylenella</taxon>
    </lineage>
</organism>
<keyword evidence="2" id="KW-0732">Signal</keyword>
<keyword evidence="4" id="KW-1185">Reference proteome</keyword>
<dbReference type="Gene3D" id="3.40.190.150">
    <property type="entry name" value="Bordetella uptake gene, domain 1"/>
    <property type="match status" value="1"/>
</dbReference>
<dbReference type="Gene3D" id="3.40.190.10">
    <property type="entry name" value="Periplasmic binding protein-like II"/>
    <property type="match status" value="1"/>
</dbReference>
<dbReference type="AlphaFoldDB" id="A0A964T404"/>
<dbReference type="PANTHER" id="PTHR42928">
    <property type="entry name" value="TRICARBOXYLATE-BINDING PROTEIN"/>
    <property type="match status" value="1"/>
</dbReference>
<dbReference type="PANTHER" id="PTHR42928:SF5">
    <property type="entry name" value="BLR1237 PROTEIN"/>
    <property type="match status" value="1"/>
</dbReference>
<evidence type="ECO:0000313" key="3">
    <source>
        <dbReference type="EMBL" id="MYZ47112.1"/>
    </source>
</evidence>
<evidence type="ECO:0000256" key="2">
    <source>
        <dbReference type="SAM" id="SignalP"/>
    </source>
</evidence>
<dbReference type="InterPro" id="IPR005064">
    <property type="entry name" value="BUG"/>
</dbReference>
<dbReference type="RefSeq" id="WP_161139462.1">
    <property type="nucleotide sequence ID" value="NZ_SPKJ01000010.1"/>
</dbReference>
<name>A0A964T404_9HYPH</name>
<dbReference type="PIRSF" id="PIRSF017082">
    <property type="entry name" value="YflP"/>
    <property type="match status" value="1"/>
</dbReference>
<reference evidence="3" key="1">
    <citation type="submission" date="2019-03" db="EMBL/GenBank/DDBJ databases">
        <title>Afifella sp. nov., isolated from activated sludge.</title>
        <authorList>
            <person name="Li Q."/>
            <person name="Liu Y."/>
        </authorList>
    </citation>
    <scope>NUCLEOTIDE SEQUENCE</scope>
    <source>
        <strain evidence="3">L72</strain>
    </source>
</reference>
<sequence>MIELLSRRVRLAARAGFVASMALAFAGPALAEYPDKPIKLIVPFAQGGATDQVGRMIAQPLEEVLGTSVAVVNQAGAGGAVGLANLSRARPDGYTLGIGSDSSLAARPLMTESGYTSESFAPIARLVEAPTGFAVASNSKYQDLKSLVEAMKSGQKVTWSSPGVGSGPHLAAETFFEKFGVQATHINAQSGKEALVKLLSGEVDFVSAAGSNFPAMVSENEGAIKVLGLAGEKRWPRMPDIPTFKEEGFDFIRSQWFGLVAPAGTPEDVVNKLATEVEKIMNNPESDKLLANFHFSSAYQGPEKFAEQIQIESKELAPVLQRIGMAKK</sequence>
<dbReference type="Pfam" id="PF03401">
    <property type="entry name" value="TctC"/>
    <property type="match status" value="1"/>
</dbReference>
<dbReference type="InterPro" id="IPR042100">
    <property type="entry name" value="Bug_dom1"/>
</dbReference>
<dbReference type="CDD" id="cd07012">
    <property type="entry name" value="PBP2_Bug_TTT"/>
    <property type="match status" value="1"/>
</dbReference>
<proteinExistence type="inferred from homology"/>
<feature type="chain" id="PRO_5037062978" evidence="2">
    <location>
        <begin position="32"/>
        <end position="328"/>
    </location>
</feature>
<comment type="similarity">
    <text evidence="1">Belongs to the UPF0065 (bug) family.</text>
</comment>
<feature type="signal peptide" evidence="2">
    <location>
        <begin position="1"/>
        <end position="31"/>
    </location>
</feature>
<comment type="caution">
    <text evidence="3">The sequence shown here is derived from an EMBL/GenBank/DDBJ whole genome shotgun (WGS) entry which is preliminary data.</text>
</comment>
<dbReference type="Proteomes" id="UP000773614">
    <property type="component" value="Unassembled WGS sequence"/>
</dbReference>
<dbReference type="OrthoDB" id="8443386at2"/>
<dbReference type="EMBL" id="SPKJ01000010">
    <property type="protein sequence ID" value="MYZ47112.1"/>
    <property type="molecule type" value="Genomic_DNA"/>
</dbReference>
<evidence type="ECO:0000256" key="1">
    <source>
        <dbReference type="ARBA" id="ARBA00006987"/>
    </source>
</evidence>
<evidence type="ECO:0000313" key="4">
    <source>
        <dbReference type="Proteomes" id="UP000773614"/>
    </source>
</evidence>
<gene>
    <name evidence="3" type="ORF">E4O86_05230</name>
</gene>
<dbReference type="SUPFAM" id="SSF53850">
    <property type="entry name" value="Periplasmic binding protein-like II"/>
    <property type="match status" value="1"/>
</dbReference>
<accession>A0A964T404</accession>